<proteinExistence type="inferred from homology"/>
<dbReference type="InterPro" id="IPR036942">
    <property type="entry name" value="Beta-barrel_TonB_sf"/>
</dbReference>
<dbReference type="AlphaFoldDB" id="A0A975IX09"/>
<protein>
    <submittedName>
        <fullName evidence="8">TonB-dependent receptor</fullName>
    </submittedName>
</protein>
<keyword evidence="4" id="KW-0798">TonB box</keyword>
<dbReference type="PANTHER" id="PTHR40980">
    <property type="entry name" value="PLUG DOMAIN-CONTAINING PROTEIN"/>
    <property type="match status" value="1"/>
</dbReference>
<keyword evidence="8" id="KW-0675">Receptor</keyword>
<dbReference type="InterPro" id="IPR037066">
    <property type="entry name" value="Plug_dom_sf"/>
</dbReference>
<dbReference type="EMBL" id="CP073078">
    <property type="protein sequence ID" value="QUD88921.1"/>
    <property type="molecule type" value="Genomic_DNA"/>
</dbReference>
<feature type="chain" id="PRO_5037262716" evidence="5">
    <location>
        <begin position="30"/>
        <end position="1021"/>
    </location>
</feature>
<evidence type="ECO:0000256" key="3">
    <source>
        <dbReference type="ARBA" id="ARBA00023237"/>
    </source>
</evidence>
<gene>
    <name evidence="8" type="ORF">KCG34_03260</name>
</gene>
<accession>A0A975IX09</accession>
<dbReference type="InterPro" id="IPR010104">
    <property type="entry name" value="TonB_rcpt_bac"/>
</dbReference>
<dbReference type="RefSeq" id="WP_211938971.1">
    <property type="nucleotide sequence ID" value="NZ_CP073078.1"/>
</dbReference>
<organism evidence="8 9">
    <name type="scientific">Phenylobacterium montanum</name>
    <dbReference type="NCBI Taxonomy" id="2823693"/>
    <lineage>
        <taxon>Bacteria</taxon>
        <taxon>Pseudomonadati</taxon>
        <taxon>Pseudomonadota</taxon>
        <taxon>Alphaproteobacteria</taxon>
        <taxon>Caulobacterales</taxon>
        <taxon>Caulobacteraceae</taxon>
        <taxon>Phenylobacterium</taxon>
    </lineage>
</organism>
<evidence type="ECO:0000313" key="8">
    <source>
        <dbReference type="EMBL" id="QUD88921.1"/>
    </source>
</evidence>
<keyword evidence="5" id="KW-0732">Signal</keyword>
<dbReference type="Pfam" id="PF00593">
    <property type="entry name" value="TonB_dep_Rec_b-barrel"/>
    <property type="match status" value="1"/>
</dbReference>
<reference evidence="8" key="1">
    <citation type="submission" date="2021-04" db="EMBL/GenBank/DDBJ databases">
        <title>The complete genome sequence of Caulobacter sp. S6.</title>
        <authorList>
            <person name="Tang Y."/>
            <person name="Ouyang W."/>
            <person name="Liu Q."/>
            <person name="Huang B."/>
            <person name="Guo Z."/>
            <person name="Lei P."/>
        </authorList>
    </citation>
    <scope>NUCLEOTIDE SEQUENCE</scope>
    <source>
        <strain evidence="8">S6</strain>
    </source>
</reference>
<dbReference type="Gene3D" id="2.170.130.10">
    <property type="entry name" value="TonB-dependent receptor, plug domain"/>
    <property type="match status" value="1"/>
</dbReference>
<keyword evidence="2 4" id="KW-0472">Membrane</keyword>
<dbReference type="Pfam" id="PF07715">
    <property type="entry name" value="Plug"/>
    <property type="match status" value="1"/>
</dbReference>
<dbReference type="Gene3D" id="2.40.170.20">
    <property type="entry name" value="TonB-dependent receptor, beta-barrel domain"/>
    <property type="match status" value="1"/>
</dbReference>
<dbReference type="SUPFAM" id="SSF56935">
    <property type="entry name" value="Porins"/>
    <property type="match status" value="1"/>
</dbReference>
<dbReference type="NCBIfam" id="TIGR01782">
    <property type="entry name" value="TonB-Xanth-Caul"/>
    <property type="match status" value="1"/>
</dbReference>
<evidence type="ECO:0000259" key="7">
    <source>
        <dbReference type="Pfam" id="PF07715"/>
    </source>
</evidence>
<comment type="subcellular location">
    <subcellularLocation>
        <location evidence="1 4">Cell outer membrane</location>
    </subcellularLocation>
</comment>
<feature type="domain" description="TonB-dependent receptor plug" evidence="7">
    <location>
        <begin position="65"/>
        <end position="182"/>
    </location>
</feature>
<name>A0A975IX09_9CAUL</name>
<feature type="signal peptide" evidence="5">
    <location>
        <begin position="1"/>
        <end position="29"/>
    </location>
</feature>
<dbReference type="PANTHER" id="PTHR40980:SF3">
    <property type="entry name" value="TONB-DEPENDENT RECEPTOR-LIKE BETA-BARREL DOMAIN-CONTAINING PROTEIN"/>
    <property type="match status" value="1"/>
</dbReference>
<evidence type="ECO:0000259" key="6">
    <source>
        <dbReference type="Pfam" id="PF00593"/>
    </source>
</evidence>
<feature type="domain" description="TonB-dependent receptor-like beta-barrel" evidence="6">
    <location>
        <begin position="475"/>
        <end position="988"/>
    </location>
</feature>
<dbReference type="GO" id="GO:0009279">
    <property type="term" value="C:cell outer membrane"/>
    <property type="evidence" value="ECO:0007669"/>
    <property type="project" value="UniProtKB-SubCell"/>
</dbReference>
<dbReference type="InterPro" id="IPR012910">
    <property type="entry name" value="Plug_dom"/>
</dbReference>
<evidence type="ECO:0000313" key="9">
    <source>
        <dbReference type="Proteomes" id="UP000676409"/>
    </source>
</evidence>
<comment type="similarity">
    <text evidence="4">Belongs to the TonB-dependent receptor family.</text>
</comment>
<evidence type="ECO:0000256" key="1">
    <source>
        <dbReference type="ARBA" id="ARBA00004442"/>
    </source>
</evidence>
<dbReference type="Proteomes" id="UP000676409">
    <property type="component" value="Chromosome"/>
</dbReference>
<evidence type="ECO:0000256" key="2">
    <source>
        <dbReference type="ARBA" id="ARBA00023136"/>
    </source>
</evidence>
<sequence length="1021" mass="109325">MNAFARYSRAAALGSASILALAAYSTAHAQQSQSADAKSKSADTMNEIVVTGFRASLQSALNAKRTAILPIESVAPEDIGKMPDQNVSESLQRLPGVQIDRGPQGEGTAVLIDGLRQNLTTLNGDVFLTGKEFYVSGEGSGGGAGGNNQYSSLEGIPSEEIGGIDVYKNPKASMTEGGLGGTIDLKTRDPLAGPTGLSIGGNVRAAYNDTQGASAQYGGWTPVGTLVGTYKFSDRFAVTGSISYDEENTHTREFEDQNRNQWLITDSMQGSYTGPTTAADLAHSGTFYIDPQLAYMSDIYDQRKTLGASVGLKFRLNDAITTSLLWFYSKEDDTTSTYSDKVWFNGEGQSPGSLLPGIDSTQPFSIDSHGVVQSGTFQANGAETATLWQHALAEANNFQWVTTYDNGGPLRGALDLSYARAQSNLQADQADVEHGLYESYPNNAPTSPAAPGCNNGGATCGSDPAASHGYEFAWTNGGDSGLPSVKYLAPFADILSNPNYTTFKSNWAWANYAKEKQFAGKGDVSYDVPFLSEVGATLSGGVRVATRDVDQTFGRYLINGDYNGNTTGNCCIGAGSGTYLYYQDPGYAAIPFSTAVSNPGLVKVVNNFGAGPMIVKNTATMTDPSTYLEKVWAGGGVTNNTEAFFVDTLSSFKVKETTSAGYVMADLGGKGARYHVNFGLRLVDTDLTIDNAQTAASPTYYGTASWNGVNSNNVPVQHKRNYIDVLPSFNFTLDVTDNQIVRFGAARVVAPQDLFALGLGNSYNFTRGANDPVTGNARFQFAGGSSGNPNLDPYRASQFNVSWEDYFAKGALISVAGFYKQVDNFVETENIPTKVNDDFGGTTADVTQPVNAGKGSIYGVEIGGQYAFNGDWMPWLQGFGVAGNYTRSMSFSDQATSFSEQGPIPGVAKNAVTVQGYYERGGFAARLSYSWRDTAVNDSLVGATFAFPDQNGKTKVYQVFSAAYGQLDGQISYDINKRIGVVFSVQNLTDEVQHTYLQWPNLPFTYDDSGRRYFLGVKFKL</sequence>
<keyword evidence="3" id="KW-0998">Cell outer membrane</keyword>
<dbReference type="InterPro" id="IPR000531">
    <property type="entry name" value="Beta-barrel_TonB"/>
</dbReference>
<evidence type="ECO:0000256" key="4">
    <source>
        <dbReference type="RuleBase" id="RU003357"/>
    </source>
</evidence>
<evidence type="ECO:0000256" key="5">
    <source>
        <dbReference type="SAM" id="SignalP"/>
    </source>
</evidence>
<dbReference type="KEGG" id="caul:KCG34_03260"/>
<keyword evidence="9" id="KW-1185">Reference proteome</keyword>